<evidence type="ECO:0000313" key="2">
    <source>
        <dbReference type="EMBL" id="KAK3373000.1"/>
    </source>
</evidence>
<feature type="compositionally biased region" description="Acidic residues" evidence="1">
    <location>
        <begin position="319"/>
        <end position="329"/>
    </location>
</feature>
<protein>
    <submittedName>
        <fullName evidence="2">Uncharacterized protein</fullName>
    </submittedName>
</protein>
<proteinExistence type="predicted"/>
<evidence type="ECO:0000256" key="1">
    <source>
        <dbReference type="SAM" id="MobiDB-lite"/>
    </source>
</evidence>
<dbReference type="Proteomes" id="UP001287356">
    <property type="component" value="Unassembled WGS sequence"/>
</dbReference>
<comment type="caution">
    <text evidence="2">The sequence shown here is derived from an EMBL/GenBank/DDBJ whole genome shotgun (WGS) entry which is preliminary data.</text>
</comment>
<reference evidence="2" key="1">
    <citation type="journal article" date="2023" name="Mol. Phylogenet. Evol.">
        <title>Genome-scale phylogeny and comparative genomics of the fungal order Sordariales.</title>
        <authorList>
            <person name="Hensen N."/>
            <person name="Bonometti L."/>
            <person name="Westerberg I."/>
            <person name="Brannstrom I.O."/>
            <person name="Guillou S."/>
            <person name="Cros-Aarteil S."/>
            <person name="Calhoun S."/>
            <person name="Haridas S."/>
            <person name="Kuo A."/>
            <person name="Mondo S."/>
            <person name="Pangilinan J."/>
            <person name="Riley R."/>
            <person name="LaButti K."/>
            <person name="Andreopoulos B."/>
            <person name="Lipzen A."/>
            <person name="Chen C."/>
            <person name="Yan M."/>
            <person name="Daum C."/>
            <person name="Ng V."/>
            <person name="Clum A."/>
            <person name="Steindorff A."/>
            <person name="Ohm R.A."/>
            <person name="Martin F."/>
            <person name="Silar P."/>
            <person name="Natvig D.O."/>
            <person name="Lalanne C."/>
            <person name="Gautier V."/>
            <person name="Ament-Velasquez S.L."/>
            <person name="Kruys A."/>
            <person name="Hutchinson M.I."/>
            <person name="Powell A.J."/>
            <person name="Barry K."/>
            <person name="Miller A.N."/>
            <person name="Grigoriev I.V."/>
            <person name="Debuchy R."/>
            <person name="Gladieux P."/>
            <person name="Hiltunen Thoren M."/>
            <person name="Johannesson H."/>
        </authorList>
    </citation>
    <scope>NUCLEOTIDE SEQUENCE</scope>
    <source>
        <strain evidence="2">CBS 958.72</strain>
    </source>
</reference>
<dbReference type="EMBL" id="JAULSN010000004">
    <property type="protein sequence ID" value="KAK3373000.1"/>
    <property type="molecule type" value="Genomic_DNA"/>
</dbReference>
<reference evidence="2" key="2">
    <citation type="submission" date="2023-06" db="EMBL/GenBank/DDBJ databases">
        <authorList>
            <consortium name="Lawrence Berkeley National Laboratory"/>
            <person name="Haridas S."/>
            <person name="Hensen N."/>
            <person name="Bonometti L."/>
            <person name="Westerberg I."/>
            <person name="Brannstrom I.O."/>
            <person name="Guillou S."/>
            <person name="Cros-Aarteil S."/>
            <person name="Calhoun S."/>
            <person name="Kuo A."/>
            <person name="Mondo S."/>
            <person name="Pangilinan J."/>
            <person name="Riley R."/>
            <person name="Labutti K."/>
            <person name="Andreopoulos B."/>
            <person name="Lipzen A."/>
            <person name="Chen C."/>
            <person name="Yanf M."/>
            <person name="Daum C."/>
            <person name="Ng V."/>
            <person name="Clum A."/>
            <person name="Steindorff A."/>
            <person name="Ohm R."/>
            <person name="Martin F."/>
            <person name="Silar P."/>
            <person name="Natvig D."/>
            <person name="Lalanne C."/>
            <person name="Gautier V."/>
            <person name="Ament-Velasquez S.L."/>
            <person name="Kruys A."/>
            <person name="Hutchinson M.I."/>
            <person name="Powell A.J."/>
            <person name="Barry K."/>
            <person name="Miller A.N."/>
            <person name="Grigoriev I.V."/>
            <person name="Debuchy R."/>
            <person name="Gladieux P."/>
            <person name="Thoren M.H."/>
            <person name="Johannesson H."/>
        </authorList>
    </citation>
    <scope>NUCLEOTIDE SEQUENCE</scope>
    <source>
        <strain evidence="2">CBS 958.72</strain>
    </source>
</reference>
<feature type="region of interest" description="Disordered" evidence="1">
    <location>
        <begin position="319"/>
        <end position="348"/>
    </location>
</feature>
<name>A0AAE0KB70_9PEZI</name>
<gene>
    <name evidence="2" type="ORF">B0T24DRAFT_649126</name>
</gene>
<sequence length="366" mass="41333">MSSLAYWIDASCDQAAGGNFNKYIDEARHWAGRAAAKMRRPSDTDFARVFNVLFKTPVSDNVPFPPPMLFQRMNDFVPENHWKSLPAQVHRVLSDFANNWQRTTQRREADVRIYSDFGKRWRQLPSGEHIDPINHVLNLCSDEEDENGDSEWSELWAGDAFVSHELPGGLPIPGEKHKRVVIDICRSAWTRQAQLTPGRPLRSLQELVSVFGPNVEKMNIDRIGQTLIPRLIFHEMMHSVCYGLNDHDTDGMGTAGWQYCMKLKKGAGATGAESLAYFGLWAALADARPAGQPRGGFTMHRSWDKIPGDVDLVPEEEWDSDDYDEEEKDEAAATAAKKVDAGKWNSKHKDNGAVRGEIKFYTDITK</sequence>
<evidence type="ECO:0000313" key="3">
    <source>
        <dbReference type="Proteomes" id="UP001287356"/>
    </source>
</evidence>
<feature type="compositionally biased region" description="Basic and acidic residues" evidence="1">
    <location>
        <begin position="337"/>
        <end position="348"/>
    </location>
</feature>
<organism evidence="2 3">
    <name type="scientific">Lasiosphaeria ovina</name>
    <dbReference type="NCBI Taxonomy" id="92902"/>
    <lineage>
        <taxon>Eukaryota</taxon>
        <taxon>Fungi</taxon>
        <taxon>Dikarya</taxon>
        <taxon>Ascomycota</taxon>
        <taxon>Pezizomycotina</taxon>
        <taxon>Sordariomycetes</taxon>
        <taxon>Sordariomycetidae</taxon>
        <taxon>Sordariales</taxon>
        <taxon>Lasiosphaeriaceae</taxon>
        <taxon>Lasiosphaeria</taxon>
    </lineage>
</organism>
<dbReference type="AlphaFoldDB" id="A0AAE0KB70"/>
<keyword evidence="3" id="KW-1185">Reference proteome</keyword>
<accession>A0AAE0KB70</accession>